<proteinExistence type="predicted"/>
<feature type="region of interest" description="Disordered" evidence="1">
    <location>
        <begin position="131"/>
        <end position="192"/>
    </location>
</feature>
<evidence type="ECO:0000313" key="3">
    <source>
        <dbReference type="Proteomes" id="UP000685013"/>
    </source>
</evidence>
<protein>
    <submittedName>
        <fullName evidence="2">Uncharacterized protein</fullName>
    </submittedName>
</protein>
<dbReference type="PANTHER" id="PTHR37249:SF3">
    <property type="entry name" value="OS03G0206201 PROTEIN"/>
    <property type="match status" value="1"/>
</dbReference>
<dbReference type="EMBL" id="JAGKQH010000009">
    <property type="protein sequence ID" value="KAG6591414.1"/>
    <property type="molecule type" value="Genomic_DNA"/>
</dbReference>
<dbReference type="AlphaFoldDB" id="A0AAV6N608"/>
<feature type="compositionally biased region" description="Pro residues" evidence="1">
    <location>
        <begin position="177"/>
        <end position="192"/>
    </location>
</feature>
<dbReference type="PANTHER" id="PTHR37249">
    <property type="entry name" value="OS03G0206201 PROTEIN"/>
    <property type="match status" value="1"/>
</dbReference>
<organism evidence="2 3">
    <name type="scientific">Cucurbita argyrosperma subsp. sororia</name>
    <dbReference type="NCBI Taxonomy" id="37648"/>
    <lineage>
        <taxon>Eukaryota</taxon>
        <taxon>Viridiplantae</taxon>
        <taxon>Streptophyta</taxon>
        <taxon>Embryophyta</taxon>
        <taxon>Tracheophyta</taxon>
        <taxon>Spermatophyta</taxon>
        <taxon>Magnoliopsida</taxon>
        <taxon>eudicotyledons</taxon>
        <taxon>Gunneridae</taxon>
        <taxon>Pentapetalae</taxon>
        <taxon>rosids</taxon>
        <taxon>fabids</taxon>
        <taxon>Cucurbitales</taxon>
        <taxon>Cucurbitaceae</taxon>
        <taxon>Cucurbiteae</taxon>
        <taxon>Cucurbita</taxon>
    </lineage>
</organism>
<comment type="caution">
    <text evidence="2">The sequence shown here is derived from an EMBL/GenBank/DDBJ whole genome shotgun (WGS) entry which is preliminary data.</text>
</comment>
<reference evidence="2 3" key="1">
    <citation type="journal article" date="2021" name="Hortic Res">
        <title>The domestication of Cucurbita argyrosperma as revealed by the genome of its wild relative.</title>
        <authorList>
            <person name="Barrera-Redondo J."/>
            <person name="Sanchez-de la Vega G."/>
            <person name="Aguirre-Liguori J.A."/>
            <person name="Castellanos-Morales G."/>
            <person name="Gutierrez-Guerrero Y.T."/>
            <person name="Aguirre-Dugua X."/>
            <person name="Aguirre-Planter E."/>
            <person name="Tenaillon M.I."/>
            <person name="Lira-Saade R."/>
            <person name="Eguiarte L.E."/>
        </authorList>
    </citation>
    <scope>NUCLEOTIDE SEQUENCE [LARGE SCALE GENOMIC DNA]</scope>
    <source>
        <strain evidence="2">JBR-2021</strain>
    </source>
</reference>
<sequence>MWREKDRVGRSHPRGVEAEQTTMGWWSRMTSPLRRFSFRIASRLGFRKRGLLKLGRDVRACEYGDVQVMWEMVKRNEKEVVGVQERRRKRRSLLNILWWGGSDMALSHHHVNPNECLSDIPFNRKLKFQTDKHNSLGKKKVHPGDLKLDDYPSIDPVPSSKTSVKPGPIEHGAPLLPHMPIPPPPDQPGDYA</sequence>
<evidence type="ECO:0000256" key="1">
    <source>
        <dbReference type="SAM" id="MobiDB-lite"/>
    </source>
</evidence>
<name>A0AAV6N608_9ROSI</name>
<dbReference type="Proteomes" id="UP000685013">
    <property type="component" value="Chromosome 9"/>
</dbReference>
<evidence type="ECO:0000313" key="2">
    <source>
        <dbReference type="EMBL" id="KAG6591414.1"/>
    </source>
</evidence>
<feature type="non-terminal residue" evidence="2">
    <location>
        <position position="1"/>
    </location>
</feature>
<gene>
    <name evidence="2" type="ORF">SDJN03_13760</name>
</gene>
<accession>A0AAV6N608</accession>
<keyword evidence="3" id="KW-1185">Reference proteome</keyword>